<sequence length="57" mass="6446">MESFIFSTVELSEAILKVLRVQGQHALMAEDTPVILWEESELMQLVVIGDIFIISKP</sequence>
<dbReference type="EMBL" id="HACG01023209">
    <property type="protein sequence ID" value="CEK70074.1"/>
    <property type="molecule type" value="Transcribed_RNA"/>
</dbReference>
<dbReference type="AlphaFoldDB" id="A0A0B6ZN52"/>
<organism evidence="1">
    <name type="scientific">Arion vulgaris</name>
    <dbReference type="NCBI Taxonomy" id="1028688"/>
    <lineage>
        <taxon>Eukaryota</taxon>
        <taxon>Metazoa</taxon>
        <taxon>Spiralia</taxon>
        <taxon>Lophotrochozoa</taxon>
        <taxon>Mollusca</taxon>
        <taxon>Gastropoda</taxon>
        <taxon>Heterobranchia</taxon>
        <taxon>Euthyneura</taxon>
        <taxon>Panpulmonata</taxon>
        <taxon>Eupulmonata</taxon>
        <taxon>Stylommatophora</taxon>
        <taxon>Helicina</taxon>
        <taxon>Arionoidea</taxon>
        <taxon>Arionidae</taxon>
        <taxon>Arion</taxon>
    </lineage>
</organism>
<reference evidence="1" key="1">
    <citation type="submission" date="2014-12" db="EMBL/GenBank/DDBJ databases">
        <title>Insight into the proteome of Arion vulgaris.</title>
        <authorList>
            <person name="Aradska J."/>
            <person name="Bulat T."/>
            <person name="Smidak R."/>
            <person name="Sarate P."/>
            <person name="Gangsoo J."/>
            <person name="Sialana F."/>
            <person name="Bilban M."/>
            <person name="Lubec G."/>
        </authorList>
    </citation>
    <scope>NUCLEOTIDE SEQUENCE</scope>
    <source>
        <tissue evidence="1">Skin</tissue>
    </source>
</reference>
<gene>
    <name evidence="1" type="primary">ORF72734</name>
</gene>
<proteinExistence type="predicted"/>
<accession>A0A0B6ZN52</accession>
<protein>
    <submittedName>
        <fullName evidence="1">Uncharacterized protein</fullName>
    </submittedName>
</protein>
<name>A0A0B6ZN52_9EUPU</name>
<evidence type="ECO:0000313" key="1">
    <source>
        <dbReference type="EMBL" id="CEK70074.1"/>
    </source>
</evidence>